<feature type="region of interest" description="Disordered" evidence="1">
    <location>
        <begin position="1"/>
        <end position="22"/>
    </location>
</feature>
<gene>
    <name evidence="3" type="ORF">KCN53_00065</name>
</gene>
<dbReference type="Proteomes" id="UP000824621">
    <property type="component" value="Unassembled WGS sequence"/>
</dbReference>
<evidence type="ECO:0000313" key="3">
    <source>
        <dbReference type="EMBL" id="MBZ6377024.1"/>
    </source>
</evidence>
<protein>
    <recommendedName>
        <fullName evidence="2">DUF6456 domain-containing protein</fullName>
    </recommendedName>
</protein>
<feature type="domain" description="DUF6456" evidence="2">
    <location>
        <begin position="37"/>
        <end position="165"/>
    </location>
</feature>
<organism evidence="3 4">
    <name type="scientific">Pacificimonas aurantium</name>
    <dbReference type="NCBI Taxonomy" id="1250540"/>
    <lineage>
        <taxon>Bacteria</taxon>
        <taxon>Pseudomonadati</taxon>
        <taxon>Pseudomonadota</taxon>
        <taxon>Alphaproteobacteria</taxon>
        <taxon>Sphingomonadales</taxon>
        <taxon>Sphingosinicellaceae</taxon>
        <taxon>Pacificimonas</taxon>
    </lineage>
</organism>
<feature type="region of interest" description="Disordered" evidence="1">
    <location>
        <begin position="75"/>
        <end position="98"/>
    </location>
</feature>
<sequence length="166" mass="17846">MAFVQRRASPELPNRLPGRTADQARTRAAAVQGAKLVNRAENPLGWLHARGKITGRQFEAGEKLRGDFLKAGDGPRISMSWDAAPPERGKRAAPDGLLPGERVSAAKRRSDGALNAAGPGLSDMLRRTVCHGEGMETAEKALGWPARSGRVVLGLALDRVADFYRL</sequence>
<keyword evidence="4" id="KW-1185">Reference proteome</keyword>
<dbReference type="InterPro" id="IPR045599">
    <property type="entry name" value="DUF6456"/>
</dbReference>
<dbReference type="EMBL" id="JAGSGB010000001">
    <property type="protein sequence ID" value="MBZ6377024.1"/>
    <property type="molecule type" value="Genomic_DNA"/>
</dbReference>
<evidence type="ECO:0000256" key="1">
    <source>
        <dbReference type="SAM" id="MobiDB-lite"/>
    </source>
</evidence>
<dbReference type="Pfam" id="PF20057">
    <property type="entry name" value="DUF6456"/>
    <property type="match status" value="1"/>
</dbReference>
<comment type="caution">
    <text evidence="3">The sequence shown here is derived from an EMBL/GenBank/DDBJ whole genome shotgun (WGS) entry which is preliminary data.</text>
</comment>
<evidence type="ECO:0000313" key="4">
    <source>
        <dbReference type="Proteomes" id="UP000824621"/>
    </source>
</evidence>
<accession>A0ABS7WF46</accession>
<name>A0ABS7WF46_9SPHN</name>
<evidence type="ECO:0000259" key="2">
    <source>
        <dbReference type="Pfam" id="PF20057"/>
    </source>
</evidence>
<reference evidence="3 4" key="1">
    <citation type="submission" date="2021-04" db="EMBL/GenBank/DDBJ databases">
        <authorList>
            <person name="Pira H."/>
            <person name="Risdian C."/>
            <person name="Wink J."/>
        </authorList>
    </citation>
    <scope>NUCLEOTIDE SEQUENCE [LARGE SCALE GENOMIC DNA]</scope>
    <source>
        <strain evidence="3 4">DSM 107782</strain>
    </source>
</reference>
<proteinExistence type="predicted"/>